<evidence type="ECO:0000256" key="1">
    <source>
        <dbReference type="SAM" id="Phobius"/>
    </source>
</evidence>
<dbReference type="RefSeq" id="WP_156700345.1">
    <property type="nucleotide sequence ID" value="NZ_CACRUP010000003.1"/>
</dbReference>
<keyword evidence="1" id="KW-1133">Transmembrane helix</keyword>
<dbReference type="Pfam" id="PF03703">
    <property type="entry name" value="bPH_2"/>
    <property type="match status" value="1"/>
</dbReference>
<sequence length="211" mass="24897">MIDKIIDDNENILWRGKPNAFLYIIGNPSIYLIALIWGLFDFFFISSFFREFSFMNGFFGEFSFMNGFFIIFFMFHLFPVWFAILMPIYRIFNYKTLEYAITDKRVYISQGVFGRDVNNYEHRELTNLKVNVNFMENIKGLGTIILAYNGEEGNSSYSFKADNNKFISIEDPYGVYKLLKKVSLDVATDQAYPNAYRPEENTGYNTKYRNK</sequence>
<dbReference type="InterPro" id="IPR005182">
    <property type="entry name" value="YdbS-like_PH"/>
</dbReference>
<evidence type="ECO:0000259" key="2">
    <source>
        <dbReference type="Pfam" id="PF03703"/>
    </source>
</evidence>
<dbReference type="EMBL" id="CACRUP010000003">
    <property type="protein sequence ID" value="VYT71954.1"/>
    <property type="molecule type" value="Genomic_DNA"/>
</dbReference>
<gene>
    <name evidence="3" type="ORF">PGLFYP46_00882</name>
</gene>
<name>A0A6N2YY02_9FIRM</name>
<proteinExistence type="predicted"/>
<keyword evidence="1" id="KW-0472">Membrane</keyword>
<protein>
    <submittedName>
        <fullName evidence="3">Bacterial membrane flanked domain protein</fullName>
    </submittedName>
</protein>
<dbReference type="AlphaFoldDB" id="A0A6N2YY02"/>
<feature type="transmembrane region" description="Helical" evidence="1">
    <location>
        <begin position="65"/>
        <end position="89"/>
    </location>
</feature>
<keyword evidence="1" id="KW-0812">Transmembrane</keyword>
<feature type="transmembrane region" description="Helical" evidence="1">
    <location>
        <begin position="21"/>
        <end position="45"/>
    </location>
</feature>
<reference evidence="3" key="1">
    <citation type="submission" date="2019-11" db="EMBL/GenBank/DDBJ databases">
        <authorList>
            <person name="Feng L."/>
        </authorList>
    </citation>
    <scope>NUCLEOTIDE SEQUENCE</scope>
    <source>
        <strain evidence="3">PgorbachiiLFYP46</strain>
    </source>
</reference>
<evidence type="ECO:0000313" key="3">
    <source>
        <dbReference type="EMBL" id="VYT71954.1"/>
    </source>
</evidence>
<organism evidence="3">
    <name type="scientific">Peptoniphilus gorbachii</name>
    <dbReference type="NCBI Taxonomy" id="411567"/>
    <lineage>
        <taxon>Bacteria</taxon>
        <taxon>Bacillati</taxon>
        <taxon>Bacillota</taxon>
        <taxon>Tissierellia</taxon>
        <taxon>Tissierellales</taxon>
        <taxon>Peptoniphilaceae</taxon>
        <taxon>Peptoniphilus</taxon>
    </lineage>
</organism>
<accession>A0A6N2YY02</accession>
<feature type="domain" description="YdbS-like PH" evidence="2">
    <location>
        <begin position="94"/>
        <end position="153"/>
    </location>
</feature>